<dbReference type="AlphaFoldDB" id="A0A4Q0ZHA9"/>
<comment type="similarity">
    <text evidence="1">Belongs to the 'phage' integrase family.</text>
</comment>
<reference evidence="6 7" key="1">
    <citation type="submission" date="2017-10" db="EMBL/GenBank/DDBJ databases">
        <title>Genomics of the genus Arcobacter.</title>
        <authorList>
            <person name="Perez-Cataluna A."/>
            <person name="Figueras M.J."/>
        </authorList>
    </citation>
    <scope>NUCLEOTIDE SEQUENCE [LARGE SCALE GENOMIC DNA]</scope>
    <source>
        <strain evidence="6 7">F26</strain>
    </source>
</reference>
<proteinExistence type="inferred from homology"/>
<dbReference type="InterPro" id="IPR002104">
    <property type="entry name" value="Integrase_catalytic"/>
</dbReference>
<evidence type="ECO:0000313" key="6">
    <source>
        <dbReference type="EMBL" id="RXJ85974.1"/>
    </source>
</evidence>
<evidence type="ECO:0000256" key="1">
    <source>
        <dbReference type="ARBA" id="ARBA00008857"/>
    </source>
</evidence>
<dbReference type="GO" id="GO:0015074">
    <property type="term" value="P:DNA integration"/>
    <property type="evidence" value="ECO:0007669"/>
    <property type="project" value="UniProtKB-KW"/>
</dbReference>
<evidence type="ECO:0000313" key="7">
    <source>
        <dbReference type="Proteomes" id="UP000290870"/>
    </source>
</evidence>
<keyword evidence="3" id="KW-0238">DNA-binding</keyword>
<dbReference type="PROSITE" id="PS51898">
    <property type="entry name" value="TYR_RECOMBINASE"/>
    <property type="match status" value="1"/>
</dbReference>
<dbReference type="OrthoDB" id="5391994at2"/>
<organism evidence="6 7">
    <name type="scientific">Arcobacter cloacae</name>
    <dbReference type="NCBI Taxonomy" id="1054034"/>
    <lineage>
        <taxon>Bacteria</taxon>
        <taxon>Pseudomonadati</taxon>
        <taxon>Campylobacterota</taxon>
        <taxon>Epsilonproteobacteria</taxon>
        <taxon>Campylobacterales</taxon>
        <taxon>Arcobacteraceae</taxon>
        <taxon>Arcobacter</taxon>
    </lineage>
</organism>
<dbReference type="GO" id="GO:0003677">
    <property type="term" value="F:DNA binding"/>
    <property type="evidence" value="ECO:0007669"/>
    <property type="project" value="UniProtKB-KW"/>
</dbReference>
<sequence>MKFYNRNGMLYVRKNGMRISTKLLDTVENRKLFESYAKNDEFFKKFDVKKNTVPTILDLCEEILKEKETTLKKTSLKAYNSLYHSRIVPYFDKMLVTEFKPKDVFEWYKTIQDKRTIITCEAILKPAFERAILFEHIESSPFIIKRPKTNSEYTIMPFTIDEINKIIEISPNRVKNLIAVAFYSGMRIGEVIGLKWQDIDFLDKTISVKRTITSGIEQSPKTKSSERVIDMITQCENHLLAQRKFTGLGEYVFLSVDLRPYHSSSSLAYTWKRILKEADIKYRSIYQLRHSFASNMLSNGENELWVAQMMGHKSSNTTRTKYSKYLKVNRHKKITFLDTMDTKLAHSC</sequence>
<accession>A0A4Q0ZHA9</accession>
<dbReference type="CDD" id="cd01189">
    <property type="entry name" value="INT_ICEBs1_C_like"/>
    <property type="match status" value="1"/>
</dbReference>
<evidence type="ECO:0000256" key="3">
    <source>
        <dbReference type="ARBA" id="ARBA00023125"/>
    </source>
</evidence>
<dbReference type="InterPro" id="IPR013762">
    <property type="entry name" value="Integrase-like_cat_sf"/>
</dbReference>
<comment type="caution">
    <text evidence="6">The sequence shown here is derived from an EMBL/GenBank/DDBJ whole genome shotgun (WGS) entry which is preliminary data.</text>
</comment>
<dbReference type="InterPro" id="IPR004107">
    <property type="entry name" value="Integrase_SAM-like_N"/>
</dbReference>
<evidence type="ECO:0000259" key="5">
    <source>
        <dbReference type="PROSITE" id="PS51898"/>
    </source>
</evidence>
<dbReference type="Proteomes" id="UP000290870">
    <property type="component" value="Unassembled WGS sequence"/>
</dbReference>
<dbReference type="InterPro" id="IPR011010">
    <property type="entry name" value="DNA_brk_join_enz"/>
</dbReference>
<protein>
    <recommendedName>
        <fullName evidence="5">Tyr recombinase domain-containing protein</fullName>
    </recommendedName>
</protein>
<evidence type="ECO:0000256" key="2">
    <source>
        <dbReference type="ARBA" id="ARBA00022908"/>
    </source>
</evidence>
<dbReference type="EMBL" id="PDJZ01000001">
    <property type="protein sequence ID" value="RXJ85974.1"/>
    <property type="molecule type" value="Genomic_DNA"/>
</dbReference>
<dbReference type="RefSeq" id="WP_128985507.1">
    <property type="nucleotide sequence ID" value="NZ_PDJZ01000001.1"/>
</dbReference>
<name>A0A4Q0ZHA9_9BACT</name>
<feature type="domain" description="Tyr recombinase" evidence="5">
    <location>
        <begin position="153"/>
        <end position="337"/>
    </location>
</feature>
<dbReference type="PANTHER" id="PTHR30349:SF64">
    <property type="entry name" value="PROPHAGE INTEGRASE INTD-RELATED"/>
    <property type="match status" value="1"/>
</dbReference>
<dbReference type="Pfam" id="PF14659">
    <property type="entry name" value="Phage_int_SAM_3"/>
    <property type="match status" value="1"/>
</dbReference>
<dbReference type="Pfam" id="PF00589">
    <property type="entry name" value="Phage_integrase"/>
    <property type="match status" value="1"/>
</dbReference>
<evidence type="ECO:0000256" key="4">
    <source>
        <dbReference type="ARBA" id="ARBA00023172"/>
    </source>
</evidence>
<dbReference type="Gene3D" id="1.10.150.130">
    <property type="match status" value="1"/>
</dbReference>
<keyword evidence="4" id="KW-0233">DNA recombination</keyword>
<gene>
    <name evidence="6" type="ORF">CRU90_01575</name>
</gene>
<dbReference type="Gene3D" id="1.10.443.10">
    <property type="entry name" value="Intergrase catalytic core"/>
    <property type="match status" value="1"/>
</dbReference>
<dbReference type="GO" id="GO:0006310">
    <property type="term" value="P:DNA recombination"/>
    <property type="evidence" value="ECO:0007669"/>
    <property type="project" value="UniProtKB-KW"/>
</dbReference>
<keyword evidence="2" id="KW-0229">DNA integration</keyword>
<dbReference type="InterPro" id="IPR050090">
    <property type="entry name" value="Tyrosine_recombinase_XerCD"/>
</dbReference>
<dbReference type="PANTHER" id="PTHR30349">
    <property type="entry name" value="PHAGE INTEGRASE-RELATED"/>
    <property type="match status" value="1"/>
</dbReference>
<dbReference type="SUPFAM" id="SSF56349">
    <property type="entry name" value="DNA breaking-rejoining enzymes"/>
    <property type="match status" value="1"/>
</dbReference>
<dbReference type="InterPro" id="IPR010998">
    <property type="entry name" value="Integrase_recombinase_N"/>
</dbReference>